<dbReference type="InterPro" id="IPR011010">
    <property type="entry name" value="DNA_brk_join_enz"/>
</dbReference>
<accession>A0A3D9XA35</accession>
<protein>
    <submittedName>
        <fullName evidence="3">Phage integrase family protein</fullName>
    </submittedName>
</protein>
<gene>
    <name evidence="3" type="ORF">BDD41_4435</name>
</gene>
<dbReference type="SUPFAM" id="SSF56349">
    <property type="entry name" value="DNA breaking-rejoining enzymes"/>
    <property type="match status" value="1"/>
</dbReference>
<dbReference type="PROSITE" id="PS51898">
    <property type="entry name" value="TYR_RECOMBINASE"/>
    <property type="match status" value="1"/>
</dbReference>
<dbReference type="InterPro" id="IPR002104">
    <property type="entry name" value="Integrase_catalytic"/>
</dbReference>
<keyword evidence="1" id="KW-0233">DNA recombination</keyword>
<reference evidence="3 4" key="1">
    <citation type="submission" date="2018-08" db="EMBL/GenBank/DDBJ databases">
        <title>Genomic Encyclopedia of Archaeal and Bacterial Type Strains, Phase II (KMG-II): from individual species to whole genera.</title>
        <authorList>
            <person name="Goeker M."/>
        </authorList>
    </citation>
    <scope>NUCLEOTIDE SEQUENCE [LARGE SCALE GENOMIC DNA]</scope>
    <source>
        <strain evidence="3 4">DSM 17099</strain>
    </source>
</reference>
<sequence length="349" mass="40307">MTRRPAKPRLEWKSVRGIETPRHRITWTENGKRRERVITLDWKGDLAELDRLYWLCERGEHPAQKPKAPATSWRALVVAWRSDPRVQKHLSDGTKISYRRTMDALLEKNADKDVRLTTRAHVRAIHDKLAATPRKADHHLQVIRLLWNYAKNKLDWPLGDNPAGGIDLYGTTREFLPWPEWMVEKLAEAPHDVRVACELILGTGQRPNAAIMMRHDDFSDEWMWVWDEKGKDRFQVYCPPRLRAFVASLRKHGAHLLAKNLTQGKGYDSVEKAFRTWRKTLGNAAQEYTLHGLRKLACIELAEGGAGDAEIQAVTGQSAKTVAYYRRLADKKKLSRSAQTKRERNKNET</sequence>
<dbReference type="Gene3D" id="1.10.443.10">
    <property type="entry name" value="Intergrase catalytic core"/>
    <property type="match status" value="1"/>
</dbReference>
<feature type="domain" description="Tyr recombinase" evidence="2">
    <location>
        <begin position="171"/>
        <end position="339"/>
    </location>
</feature>
<evidence type="ECO:0000256" key="1">
    <source>
        <dbReference type="ARBA" id="ARBA00023172"/>
    </source>
</evidence>
<dbReference type="EMBL" id="QTUJ01000004">
    <property type="protein sequence ID" value="REF67410.1"/>
    <property type="molecule type" value="Genomic_DNA"/>
</dbReference>
<name>A0A3D9XA35_PARVE</name>
<proteinExistence type="predicted"/>
<evidence type="ECO:0000259" key="2">
    <source>
        <dbReference type="PROSITE" id="PS51898"/>
    </source>
</evidence>
<dbReference type="Pfam" id="PF00589">
    <property type="entry name" value="Phage_integrase"/>
    <property type="match status" value="1"/>
</dbReference>
<dbReference type="InterPro" id="IPR013762">
    <property type="entry name" value="Integrase-like_cat_sf"/>
</dbReference>
<comment type="caution">
    <text evidence="3">The sequence shown here is derived from an EMBL/GenBank/DDBJ whole genome shotgun (WGS) entry which is preliminary data.</text>
</comment>
<dbReference type="Proteomes" id="UP000256941">
    <property type="component" value="Unassembled WGS sequence"/>
</dbReference>
<dbReference type="GO" id="GO:0003677">
    <property type="term" value="F:DNA binding"/>
    <property type="evidence" value="ECO:0007669"/>
    <property type="project" value="InterPro"/>
</dbReference>
<dbReference type="AlphaFoldDB" id="A0A3D9XA35"/>
<evidence type="ECO:0000313" key="4">
    <source>
        <dbReference type="Proteomes" id="UP000256941"/>
    </source>
</evidence>
<evidence type="ECO:0000313" key="3">
    <source>
        <dbReference type="EMBL" id="REF67410.1"/>
    </source>
</evidence>
<dbReference type="GO" id="GO:0015074">
    <property type="term" value="P:DNA integration"/>
    <property type="evidence" value="ECO:0007669"/>
    <property type="project" value="InterPro"/>
</dbReference>
<organism evidence="3 4">
    <name type="scientific">Paracoccus versutus</name>
    <name type="common">Thiobacillus versutus</name>
    <dbReference type="NCBI Taxonomy" id="34007"/>
    <lineage>
        <taxon>Bacteria</taxon>
        <taxon>Pseudomonadati</taxon>
        <taxon>Pseudomonadota</taxon>
        <taxon>Alphaproteobacteria</taxon>
        <taxon>Rhodobacterales</taxon>
        <taxon>Paracoccaceae</taxon>
        <taxon>Paracoccus</taxon>
    </lineage>
</organism>
<dbReference type="GO" id="GO:0006310">
    <property type="term" value="P:DNA recombination"/>
    <property type="evidence" value="ECO:0007669"/>
    <property type="project" value="UniProtKB-KW"/>
</dbReference>